<dbReference type="KEGG" id="vg:55814409"/>
<keyword evidence="2" id="KW-1185">Reference proteome</keyword>
<dbReference type="GeneID" id="55814409"/>
<dbReference type="RefSeq" id="YP_009885036.1">
    <property type="nucleotide sequence ID" value="NC_049477.1"/>
</dbReference>
<sequence>MKKYWWLTLGLALSMPAMALDDFEVLDVVDGFTLNDQPAASILYCAKQNDEDCLSFTLNRTSLSELLNDGLVKNVQGGNKNFNVTSDLNGQHSTISEKFTSGASLKLMDKDDDSKTLSIDYFAQLYRSPDEEFPDGSYIKFERSNFVLNGPHFTSLLDIVQDNTSQQPAQLTDCEYAGNIMTEFQPTLENIMSMRNATYQQIAEWRMSTFSPRVSEIENKFSLTPAEHISDNRQVSSLLLTDVVNRSKILVQQIFSVARHNKSDDDVKEQLRFMKVALEAYGKKCAPEQFAQYNQ</sequence>
<evidence type="ECO:0000313" key="2">
    <source>
        <dbReference type="Proteomes" id="UP000500880"/>
    </source>
</evidence>
<dbReference type="EMBL" id="MN563793">
    <property type="protein sequence ID" value="QGF21274.1"/>
    <property type="molecule type" value="Genomic_DNA"/>
</dbReference>
<name>A0A6M3A3A6_9CAUD</name>
<accession>A0A6M3A3A6</accession>
<proteinExistence type="predicted"/>
<protein>
    <submittedName>
        <fullName evidence="1">Uncharacterized protein</fullName>
    </submittedName>
</protein>
<dbReference type="Proteomes" id="UP000500880">
    <property type="component" value="Segment"/>
</dbReference>
<reference evidence="1 2" key="1">
    <citation type="submission" date="2019-10" db="EMBL/GenBank/DDBJ databases">
        <title>Complete genomic sequence of the Vibrio alginolyticus prophage vB_ ValM-yong1.</title>
        <authorList>
            <person name="Li D."/>
            <person name="Qin W."/>
            <person name="Tong Y."/>
            <person name="Lin W."/>
            <person name="Xu L."/>
        </authorList>
    </citation>
    <scope>NUCLEOTIDE SEQUENCE [LARGE SCALE GENOMIC DNA]</scope>
</reference>
<evidence type="ECO:0000313" key="1">
    <source>
        <dbReference type="EMBL" id="QGF21274.1"/>
    </source>
</evidence>
<organism evidence="1 2">
    <name type="scientific">Vibrio phage vB_ValM-yong1</name>
    <dbReference type="NCBI Taxonomy" id="2660715"/>
    <lineage>
        <taxon>Viruses</taxon>
        <taxon>Duplodnaviria</taxon>
        <taxon>Heunggongvirae</taxon>
        <taxon>Uroviricota</taxon>
        <taxon>Caudoviricetes</taxon>
        <taxon>Peduoviridae</taxon>
        <taxon>Yongunavirus</taxon>
        <taxon>Yongunavirus yong1</taxon>
    </lineage>
</organism>